<dbReference type="KEGG" id="fpf:DCC35_12095"/>
<dbReference type="EMBL" id="CP028923">
    <property type="protein sequence ID" value="QCK15432.1"/>
    <property type="molecule type" value="Genomic_DNA"/>
</dbReference>
<keyword evidence="1" id="KW-0472">Membrane</keyword>
<keyword evidence="1" id="KW-0812">Transmembrane</keyword>
<evidence type="ECO:0000256" key="1">
    <source>
        <dbReference type="SAM" id="Phobius"/>
    </source>
</evidence>
<feature type="transmembrane region" description="Helical" evidence="1">
    <location>
        <begin position="68"/>
        <end position="86"/>
    </location>
</feature>
<sequence length="232" mass="25976">MNKNKKNINLWINILLTALLVFTIFIINLLPEENKQKIYGHSYAFIILLCSYVVFIKTKEQNKTGKSLVFITGITLFIARFIGSYLPGSIFFSIISLLELIFFFYVVFRLIFIIAAAKKVSSSVIIEAINGYLLLGIVISLAIGIGYWYDNNSFDFSSSFDIMERGRGSRTGIFLYYGFVTLTTVGYGDLVPTSNFGRSIAIFTGIAGQLYLAVILAFLIGKLNSRKPGINE</sequence>
<name>A0A4D7JRT6_9BACT</name>
<evidence type="ECO:0000313" key="3">
    <source>
        <dbReference type="EMBL" id="QCK15432.1"/>
    </source>
</evidence>
<proteinExistence type="predicted"/>
<gene>
    <name evidence="3" type="ORF">DCC35_12095</name>
</gene>
<feature type="transmembrane region" description="Helical" evidence="1">
    <location>
        <begin position="129"/>
        <end position="149"/>
    </location>
</feature>
<keyword evidence="1" id="KW-1133">Transmembrane helix</keyword>
<evidence type="ECO:0000259" key="2">
    <source>
        <dbReference type="Pfam" id="PF07885"/>
    </source>
</evidence>
<dbReference type="SUPFAM" id="SSF81324">
    <property type="entry name" value="Voltage-gated potassium channels"/>
    <property type="match status" value="1"/>
</dbReference>
<feature type="transmembrane region" description="Helical" evidence="1">
    <location>
        <begin position="169"/>
        <end position="188"/>
    </location>
</feature>
<feature type="transmembrane region" description="Helical" evidence="1">
    <location>
        <begin position="12"/>
        <end position="31"/>
    </location>
</feature>
<accession>A0A4D7JRT6</accession>
<feature type="domain" description="Potassium channel" evidence="2">
    <location>
        <begin position="167"/>
        <end position="220"/>
    </location>
</feature>
<dbReference type="RefSeq" id="WP_137091031.1">
    <property type="nucleotide sequence ID" value="NZ_CP028923.1"/>
</dbReference>
<dbReference type="OrthoDB" id="9799090at2"/>
<dbReference type="InterPro" id="IPR013099">
    <property type="entry name" value="K_chnl_dom"/>
</dbReference>
<organism evidence="3 4">
    <name type="scientific">Mangrovivirga cuniculi</name>
    <dbReference type="NCBI Taxonomy" id="2715131"/>
    <lineage>
        <taxon>Bacteria</taxon>
        <taxon>Pseudomonadati</taxon>
        <taxon>Bacteroidota</taxon>
        <taxon>Cytophagia</taxon>
        <taxon>Cytophagales</taxon>
        <taxon>Mangrovivirgaceae</taxon>
        <taxon>Mangrovivirga</taxon>
    </lineage>
</organism>
<dbReference type="Gene3D" id="1.10.287.70">
    <property type="match status" value="1"/>
</dbReference>
<reference evidence="3 4" key="1">
    <citation type="submission" date="2018-04" db="EMBL/GenBank/DDBJ databases">
        <title>Complete genome uncultured novel isolate.</title>
        <authorList>
            <person name="Merlino G."/>
        </authorList>
    </citation>
    <scope>NUCLEOTIDE SEQUENCE [LARGE SCALE GENOMIC DNA]</scope>
    <source>
        <strain evidence="4">R1DC9</strain>
    </source>
</reference>
<keyword evidence="4" id="KW-1185">Reference proteome</keyword>
<dbReference type="Pfam" id="PF07885">
    <property type="entry name" value="Ion_trans_2"/>
    <property type="match status" value="1"/>
</dbReference>
<protein>
    <recommendedName>
        <fullName evidence="2">Potassium channel domain-containing protein</fullName>
    </recommendedName>
</protein>
<feature type="transmembrane region" description="Helical" evidence="1">
    <location>
        <begin position="200"/>
        <end position="220"/>
    </location>
</feature>
<dbReference type="AlphaFoldDB" id="A0A4D7JRT6"/>
<feature type="transmembrane region" description="Helical" evidence="1">
    <location>
        <begin position="37"/>
        <end position="56"/>
    </location>
</feature>
<evidence type="ECO:0000313" key="4">
    <source>
        <dbReference type="Proteomes" id="UP000298616"/>
    </source>
</evidence>
<feature type="transmembrane region" description="Helical" evidence="1">
    <location>
        <begin position="92"/>
        <end position="117"/>
    </location>
</feature>
<dbReference type="Proteomes" id="UP000298616">
    <property type="component" value="Chromosome"/>
</dbReference>